<evidence type="ECO:0000256" key="1">
    <source>
        <dbReference type="ARBA" id="ARBA00022801"/>
    </source>
</evidence>
<evidence type="ECO:0000256" key="2">
    <source>
        <dbReference type="PIRSR" id="PIRSR613078-2"/>
    </source>
</evidence>
<dbReference type="Pfam" id="PF00300">
    <property type="entry name" value="His_Phos_1"/>
    <property type="match status" value="1"/>
</dbReference>
<dbReference type="EMBL" id="BRVP01000005">
    <property type="protein sequence ID" value="GLB51850.1"/>
    <property type="molecule type" value="Genomic_DNA"/>
</dbReference>
<evidence type="ECO:0000313" key="3">
    <source>
        <dbReference type="EMBL" id="GLB51850.1"/>
    </source>
</evidence>
<comment type="caution">
    <text evidence="3">The sequence shown here is derived from an EMBL/GenBank/DDBJ whole genome shotgun (WGS) entry which is preliminary data.</text>
</comment>
<dbReference type="RefSeq" id="WP_281752818.1">
    <property type="nucleotide sequence ID" value="NZ_BRVP01000005.1"/>
</dbReference>
<sequence>MKNLVFIRHGKSSWDYDFADDLRPLKKRGVEDGKLIGEELITWNLNPDAIFSSPAKRAYDTCKIISEKIGYDIDNVEISELLYDFDGKRVLNFIINLEEDLDTVILFGHNHAFTALVNSLGSVSISNVPTTGVVWISFNTNDWHIKQTGTTVKTLFPKQLKN</sequence>
<accession>A0A9W6B3Q6</accession>
<dbReference type="Gene3D" id="3.40.50.1240">
    <property type="entry name" value="Phosphoglycerate mutase-like"/>
    <property type="match status" value="1"/>
</dbReference>
<keyword evidence="1" id="KW-0378">Hydrolase</keyword>
<dbReference type="CDD" id="cd07067">
    <property type="entry name" value="HP_PGM_like"/>
    <property type="match status" value="1"/>
</dbReference>
<gene>
    <name evidence="3" type="primary">sixA</name>
    <name evidence="3" type="ORF">NBRC110019_08890</name>
</gene>
<dbReference type="PANTHER" id="PTHR20935:SF1">
    <property type="entry name" value="SLL1549 PROTEIN"/>
    <property type="match status" value="1"/>
</dbReference>
<keyword evidence="4" id="KW-1185">Reference proteome</keyword>
<dbReference type="InterPro" id="IPR029033">
    <property type="entry name" value="His_PPase_superfam"/>
</dbReference>
<dbReference type="GO" id="GO:0016787">
    <property type="term" value="F:hydrolase activity"/>
    <property type="evidence" value="ECO:0007669"/>
    <property type="project" value="UniProtKB-KW"/>
</dbReference>
<organism evidence="3 4">
    <name type="scientific">Neptunitalea chrysea</name>
    <dbReference type="NCBI Taxonomy" id="1647581"/>
    <lineage>
        <taxon>Bacteria</taxon>
        <taxon>Pseudomonadati</taxon>
        <taxon>Bacteroidota</taxon>
        <taxon>Flavobacteriia</taxon>
        <taxon>Flavobacteriales</taxon>
        <taxon>Flavobacteriaceae</taxon>
        <taxon>Neptunitalea</taxon>
    </lineage>
</organism>
<dbReference type="PANTHER" id="PTHR20935">
    <property type="entry name" value="PHOSPHOGLYCERATE MUTASE-RELATED"/>
    <property type="match status" value="1"/>
</dbReference>
<dbReference type="SUPFAM" id="SSF53254">
    <property type="entry name" value="Phosphoglycerate mutase-like"/>
    <property type="match status" value="1"/>
</dbReference>
<feature type="binding site" evidence="2">
    <location>
        <position position="57"/>
    </location>
    <ligand>
        <name>substrate</name>
    </ligand>
</feature>
<evidence type="ECO:0000313" key="4">
    <source>
        <dbReference type="Proteomes" id="UP001143545"/>
    </source>
</evidence>
<dbReference type="Proteomes" id="UP001143545">
    <property type="component" value="Unassembled WGS sequence"/>
</dbReference>
<proteinExistence type="predicted"/>
<dbReference type="SMART" id="SM00855">
    <property type="entry name" value="PGAM"/>
    <property type="match status" value="1"/>
</dbReference>
<name>A0A9W6B3Q6_9FLAO</name>
<reference evidence="3" key="1">
    <citation type="submission" date="2022-07" db="EMBL/GenBank/DDBJ databases">
        <title>Taxonomy of Novel Oxalotrophic and Methylotrophic Bacteria.</title>
        <authorList>
            <person name="Sahin N."/>
            <person name="Tani A."/>
        </authorList>
    </citation>
    <scope>NUCLEOTIDE SEQUENCE</scope>
    <source>
        <strain evidence="3">AM327</strain>
    </source>
</reference>
<dbReference type="AlphaFoldDB" id="A0A9W6B3Q6"/>
<dbReference type="InterPro" id="IPR013078">
    <property type="entry name" value="His_Pase_superF_clade-1"/>
</dbReference>
<protein>
    <submittedName>
        <fullName evidence="3">Phosphohistidine phosphatase SixA</fullName>
    </submittedName>
</protein>
<dbReference type="InterPro" id="IPR051021">
    <property type="entry name" value="Mito_Ser/Thr_phosphatase"/>
</dbReference>